<dbReference type="EMBL" id="GGEC01012910">
    <property type="protein sequence ID" value="MBW93393.1"/>
    <property type="molecule type" value="Transcribed_RNA"/>
</dbReference>
<evidence type="ECO:0000313" key="1">
    <source>
        <dbReference type="EMBL" id="MBW93393.1"/>
    </source>
</evidence>
<name>A0A2P2JIU7_RHIMU</name>
<proteinExistence type="predicted"/>
<protein>
    <submittedName>
        <fullName evidence="1">Uncharacterized protein</fullName>
    </submittedName>
</protein>
<organism evidence="1">
    <name type="scientific">Rhizophora mucronata</name>
    <name type="common">Asiatic mangrove</name>
    <dbReference type="NCBI Taxonomy" id="61149"/>
    <lineage>
        <taxon>Eukaryota</taxon>
        <taxon>Viridiplantae</taxon>
        <taxon>Streptophyta</taxon>
        <taxon>Embryophyta</taxon>
        <taxon>Tracheophyta</taxon>
        <taxon>Spermatophyta</taxon>
        <taxon>Magnoliopsida</taxon>
        <taxon>eudicotyledons</taxon>
        <taxon>Gunneridae</taxon>
        <taxon>Pentapetalae</taxon>
        <taxon>rosids</taxon>
        <taxon>fabids</taxon>
        <taxon>Malpighiales</taxon>
        <taxon>Rhizophoraceae</taxon>
        <taxon>Rhizophora</taxon>
    </lineage>
</organism>
<sequence length="61" mass="7216">MCKLGACFAHWYFWMDGRNLTGLARFHGKACKVLLPFTNCHCLHERVQTNFSLQSKYIFFQ</sequence>
<accession>A0A2P2JIU7</accession>
<dbReference type="AlphaFoldDB" id="A0A2P2JIU7"/>
<reference evidence="1" key="1">
    <citation type="submission" date="2018-02" db="EMBL/GenBank/DDBJ databases">
        <title>Rhizophora mucronata_Transcriptome.</title>
        <authorList>
            <person name="Meera S.P."/>
            <person name="Sreeshan A."/>
            <person name="Augustine A."/>
        </authorList>
    </citation>
    <scope>NUCLEOTIDE SEQUENCE</scope>
    <source>
        <tissue evidence="1">Leaf</tissue>
    </source>
</reference>